<organism evidence="1 2">
    <name type="scientific">Micromonospora marina</name>
    <dbReference type="NCBI Taxonomy" id="307120"/>
    <lineage>
        <taxon>Bacteria</taxon>
        <taxon>Bacillati</taxon>
        <taxon>Actinomycetota</taxon>
        <taxon>Actinomycetes</taxon>
        <taxon>Micromonosporales</taxon>
        <taxon>Micromonosporaceae</taxon>
        <taxon>Micromonospora</taxon>
    </lineage>
</organism>
<protein>
    <submittedName>
        <fullName evidence="1">2-Methylisocitrate lyase, PEP mutase family</fullName>
    </submittedName>
</protein>
<reference evidence="2" key="1">
    <citation type="submission" date="2016-06" db="EMBL/GenBank/DDBJ databases">
        <authorList>
            <person name="Varghese N."/>
        </authorList>
    </citation>
    <scope>NUCLEOTIDE SEQUENCE [LARGE SCALE GENOMIC DNA]</scope>
    <source>
        <strain evidence="2">DSM 45555</strain>
    </source>
</reference>
<dbReference type="InterPro" id="IPR039556">
    <property type="entry name" value="ICL/PEPM"/>
</dbReference>
<sequence length="272" mass="27846">MESPTIPAMTDRYRVFRELHRPGDPLLLPNAWDHASAAALAARGHPAIGTTSLGVAAAAGRPDAVRATRAETLELAYRLRNLPALLTVDVEDGFHDDPAEVAAYAGELAALGVAGVNLEDGRPDGRLAPAEHVAAVVAAVRAAVPQVFVNARTDAWWLGVPSPLDEALRRAALFRAAGADGLFVPGAPDDLVGVLAAEVGLPLNVLYRPGGPDLAALGRLGVARVSTGSLLFRAALGAALHLTDAIGAGRDAGLPAAPGYEEVQALASPSAT</sequence>
<gene>
    <name evidence="1" type="ORF">GA0070215_104370</name>
</gene>
<keyword evidence="1" id="KW-0456">Lyase</keyword>
<keyword evidence="2" id="KW-1185">Reference proteome</keyword>
<evidence type="ECO:0000313" key="2">
    <source>
        <dbReference type="Proteomes" id="UP000198551"/>
    </source>
</evidence>
<accession>A0A1C4WBF9</accession>
<dbReference type="AlphaFoldDB" id="A0A1C4WBF9"/>
<dbReference type="InterPro" id="IPR015813">
    <property type="entry name" value="Pyrv/PenolPyrv_kinase-like_dom"/>
</dbReference>
<dbReference type="CDD" id="cd00377">
    <property type="entry name" value="ICL_PEPM"/>
    <property type="match status" value="1"/>
</dbReference>
<dbReference type="Proteomes" id="UP000198551">
    <property type="component" value="Unassembled WGS sequence"/>
</dbReference>
<evidence type="ECO:0000313" key="1">
    <source>
        <dbReference type="EMBL" id="SCE93566.1"/>
    </source>
</evidence>
<dbReference type="PANTHER" id="PTHR42905">
    <property type="entry name" value="PHOSPHOENOLPYRUVATE CARBOXYLASE"/>
    <property type="match status" value="1"/>
</dbReference>
<dbReference type="InterPro" id="IPR040442">
    <property type="entry name" value="Pyrv_kinase-like_dom_sf"/>
</dbReference>
<dbReference type="PANTHER" id="PTHR42905:SF16">
    <property type="entry name" value="CARBOXYPHOSPHONOENOLPYRUVATE PHOSPHONOMUTASE-LIKE PROTEIN (AFU_ORTHOLOGUE AFUA_5G07230)"/>
    <property type="match status" value="1"/>
</dbReference>
<dbReference type="Pfam" id="PF13714">
    <property type="entry name" value="PEP_mutase"/>
    <property type="match status" value="1"/>
</dbReference>
<dbReference type="EMBL" id="FMCV01000004">
    <property type="protein sequence ID" value="SCE93566.1"/>
    <property type="molecule type" value="Genomic_DNA"/>
</dbReference>
<dbReference type="Gene3D" id="3.20.20.60">
    <property type="entry name" value="Phosphoenolpyruvate-binding domains"/>
    <property type="match status" value="1"/>
</dbReference>
<dbReference type="SUPFAM" id="SSF51621">
    <property type="entry name" value="Phosphoenolpyruvate/pyruvate domain"/>
    <property type="match status" value="1"/>
</dbReference>
<dbReference type="GO" id="GO:0016829">
    <property type="term" value="F:lyase activity"/>
    <property type="evidence" value="ECO:0007669"/>
    <property type="project" value="UniProtKB-KW"/>
</dbReference>
<proteinExistence type="predicted"/>
<name>A0A1C4WBF9_9ACTN</name>